<evidence type="ECO:0000256" key="6">
    <source>
        <dbReference type="SAM" id="Phobius"/>
    </source>
</evidence>
<comment type="subcellular location">
    <subcellularLocation>
        <location evidence="1">Membrane</location>
        <topology evidence="1">Multi-pass membrane protein</topology>
    </subcellularLocation>
</comment>
<evidence type="ECO:0000256" key="4">
    <source>
        <dbReference type="ARBA" id="ARBA00022989"/>
    </source>
</evidence>
<dbReference type="Proteomes" id="UP001157914">
    <property type="component" value="Unassembled WGS sequence"/>
</dbReference>
<sequence>MTSIYLPGNSWAHVLPASVKLLFVALMSLILFQAESLLLFIAALLLAVACYASLGNPGLKRLLGLKGLLYIGAIILAFHAWTGTMFEGVTMILRLAAMILLANFVSITTRMDDMLEAIQPMFRPLSWFGLSGRKPALGIALVLRFAPHMLEVYAALQEAYRARTGHRNSWRLIAPFALQSLRMSDNVAEALSARGSAGGMADHLQKPRKNTGNGQ</sequence>
<feature type="transmembrane region" description="Helical" evidence="6">
    <location>
        <begin position="12"/>
        <end position="31"/>
    </location>
</feature>
<comment type="similarity">
    <text evidence="2">Belongs to the CbiQ family.</text>
</comment>
<evidence type="ECO:0000313" key="8">
    <source>
        <dbReference type="Proteomes" id="UP001157914"/>
    </source>
</evidence>
<gene>
    <name evidence="7" type="ORF">SAMN06265374_3416</name>
</gene>
<evidence type="ECO:0000313" key="7">
    <source>
        <dbReference type="EMBL" id="SMP31284.1"/>
    </source>
</evidence>
<keyword evidence="3 6" id="KW-0812">Transmembrane</keyword>
<dbReference type="CDD" id="cd16914">
    <property type="entry name" value="EcfT"/>
    <property type="match status" value="1"/>
</dbReference>
<protein>
    <submittedName>
        <fullName evidence="7">Biotin transport system permease protein</fullName>
    </submittedName>
</protein>
<comment type="caution">
    <text evidence="7">The sequence shown here is derived from an EMBL/GenBank/DDBJ whole genome shotgun (WGS) entry which is preliminary data.</text>
</comment>
<organism evidence="7 8">
    <name type="scientific">Roseibium denhamense</name>
    <dbReference type="NCBI Taxonomy" id="76305"/>
    <lineage>
        <taxon>Bacteria</taxon>
        <taxon>Pseudomonadati</taxon>
        <taxon>Pseudomonadota</taxon>
        <taxon>Alphaproteobacteria</taxon>
        <taxon>Hyphomicrobiales</taxon>
        <taxon>Stappiaceae</taxon>
        <taxon>Roseibium</taxon>
    </lineage>
</organism>
<feature type="transmembrane region" description="Helical" evidence="6">
    <location>
        <begin position="37"/>
        <end position="55"/>
    </location>
</feature>
<reference evidence="7 8" key="1">
    <citation type="submission" date="2017-05" db="EMBL/GenBank/DDBJ databases">
        <authorList>
            <person name="Varghese N."/>
            <person name="Submissions S."/>
        </authorList>
    </citation>
    <scope>NUCLEOTIDE SEQUENCE [LARGE SCALE GENOMIC DNA]</scope>
    <source>
        <strain evidence="7 8">DSM 15949</strain>
    </source>
</reference>
<keyword evidence="4 6" id="KW-1133">Transmembrane helix</keyword>
<name>A0ABY1PCQ1_9HYPH</name>
<evidence type="ECO:0000256" key="5">
    <source>
        <dbReference type="ARBA" id="ARBA00023136"/>
    </source>
</evidence>
<keyword evidence="8" id="KW-1185">Reference proteome</keyword>
<keyword evidence="5 6" id="KW-0472">Membrane</keyword>
<evidence type="ECO:0000256" key="3">
    <source>
        <dbReference type="ARBA" id="ARBA00022692"/>
    </source>
</evidence>
<evidence type="ECO:0000256" key="1">
    <source>
        <dbReference type="ARBA" id="ARBA00004141"/>
    </source>
</evidence>
<feature type="transmembrane region" description="Helical" evidence="6">
    <location>
        <begin position="67"/>
        <end position="86"/>
    </location>
</feature>
<dbReference type="Pfam" id="PF02361">
    <property type="entry name" value="CbiQ"/>
    <property type="match status" value="1"/>
</dbReference>
<evidence type="ECO:0000256" key="2">
    <source>
        <dbReference type="ARBA" id="ARBA00008564"/>
    </source>
</evidence>
<dbReference type="RefSeq" id="WP_155189681.1">
    <property type="nucleotide sequence ID" value="NZ_BAAAEA010000004.1"/>
</dbReference>
<feature type="transmembrane region" description="Helical" evidence="6">
    <location>
        <begin position="92"/>
        <end position="111"/>
    </location>
</feature>
<proteinExistence type="inferred from homology"/>
<accession>A0ABY1PCQ1</accession>
<dbReference type="EMBL" id="FXTT01000004">
    <property type="protein sequence ID" value="SMP31284.1"/>
    <property type="molecule type" value="Genomic_DNA"/>
</dbReference>
<dbReference type="InterPro" id="IPR003339">
    <property type="entry name" value="ABC/ECF_trnsptr_transmembrane"/>
</dbReference>